<gene>
    <name evidence="2" type="ORF">I545_5940</name>
</gene>
<feature type="region of interest" description="Disordered" evidence="1">
    <location>
        <begin position="1"/>
        <end position="53"/>
    </location>
</feature>
<evidence type="ECO:0000256" key="1">
    <source>
        <dbReference type="SAM" id="MobiDB-lite"/>
    </source>
</evidence>
<organism evidence="2 3">
    <name type="scientific">Mycobacterium kansasii 662</name>
    <dbReference type="NCBI Taxonomy" id="1299326"/>
    <lineage>
        <taxon>Bacteria</taxon>
        <taxon>Bacillati</taxon>
        <taxon>Actinomycetota</taxon>
        <taxon>Actinomycetes</taxon>
        <taxon>Mycobacteriales</taxon>
        <taxon>Mycobacteriaceae</taxon>
        <taxon>Mycobacterium</taxon>
    </lineage>
</organism>
<dbReference type="Proteomes" id="UP000020561">
    <property type="component" value="Unassembled WGS sequence"/>
</dbReference>
<dbReference type="PATRIC" id="fig|1299326.3.peg.5716"/>
<dbReference type="EMBL" id="JAOA01000013">
    <property type="protein sequence ID" value="EUA09802.1"/>
    <property type="molecule type" value="Genomic_DNA"/>
</dbReference>
<evidence type="ECO:0000313" key="2">
    <source>
        <dbReference type="EMBL" id="EUA09802.1"/>
    </source>
</evidence>
<evidence type="ECO:0000313" key="3">
    <source>
        <dbReference type="Proteomes" id="UP000020561"/>
    </source>
</evidence>
<protein>
    <submittedName>
        <fullName evidence="2">Uncharacterized protein</fullName>
    </submittedName>
</protein>
<reference evidence="2 3" key="1">
    <citation type="submission" date="2013-12" db="EMBL/GenBank/DDBJ databases">
        <authorList>
            <person name="Brown-Elliot B."/>
            <person name="Wallace R."/>
            <person name="Lenaerts A."/>
            <person name="Ordway D."/>
            <person name="DeGroote M.A."/>
            <person name="Parker T."/>
            <person name="Sizemore C."/>
            <person name="Tallon L.J."/>
            <person name="Sadzewicz L.K."/>
            <person name="Sengamalay N."/>
            <person name="Fraser C.M."/>
            <person name="Hine E."/>
            <person name="Shefchek K.A."/>
            <person name="Das S.P."/>
            <person name="Tettelin H."/>
        </authorList>
    </citation>
    <scope>NUCLEOTIDE SEQUENCE [LARGE SCALE GENOMIC DNA]</scope>
    <source>
        <strain evidence="2 3">662</strain>
    </source>
</reference>
<name>X7YRI8_MYCKA</name>
<comment type="caution">
    <text evidence="2">The sequence shown here is derived from an EMBL/GenBank/DDBJ whole genome shotgun (WGS) entry which is preliminary data.</text>
</comment>
<accession>X7YRI8</accession>
<dbReference type="AlphaFoldDB" id="X7YRI8"/>
<sequence>MAINALTPAAAGGRALTGRSGLPEHFRSRRSTPAGATTRMNPLVYQFLETNPS</sequence>
<proteinExistence type="predicted"/>